<proteinExistence type="predicted"/>
<dbReference type="AlphaFoldDB" id="G5CJ74"/>
<gene>
    <name evidence="1" type="primary">orfY36</name>
</gene>
<sequence>MPQQPMVLRVHFYHATGQQTQSLASAAHHIAYMGSVEKHELLVDAEDRTTLASAAIHARYAGERDGSLGYFGTVDAATAASHIQQARGTVWRVILSVGEADALAMGGGLTTKAGWSAAAQKAVPTMIRRLGLDLGHVEWIAAVHRHQKHEHNPHIHLLFWESGTPTRKTMKWSAQELRDVRRAWAKELYAPELAVLGEDKTTARQTAVEMVNHLLDQAQGTARGSSWEQGFLQELLVRLGQLGTQLPGHGRLAYAYMPPATKQAVQEVARWMITQDATLQAAFHRYVAQAVQFGMVHWASPGTTDWGGRDHAIKRAATEQTIRERAERDLLQRLAAPILRAAYQTAHSGAPDAASSKPQHTTYGPTASVGALVRDLQWALKKAAWEGRQAAYQQAEAAWKRQAVERQIARNMGLDIQL</sequence>
<evidence type="ECO:0000313" key="1">
    <source>
        <dbReference type="EMBL" id="AEP14351.1"/>
    </source>
</evidence>
<accession>G5CJ74</accession>
<geneLocation type="plasmid" evidence="1">
    <name>pY0017</name>
</geneLocation>
<reference evidence="1" key="1">
    <citation type="journal article" date="2011" name="Appl. Environ. Microbiol.">
        <title>Two Large, Related, Cryptic Plasmids from Geographically Distinct Isolates of Sulfobacillus thermotolerans.</title>
        <authorList>
            <person name="Deane S.M."/>
            <person name="Rawlings D.E."/>
        </authorList>
    </citation>
    <scope>NUCLEOTIDE SEQUENCE</scope>
    <source>
        <strain evidence="1">Y0017</strain>
        <plasmid evidence="1">pY0017</plasmid>
    </source>
</reference>
<name>G5CJ74_9FIRM</name>
<protein>
    <submittedName>
        <fullName evidence="1">Relaxase</fullName>
    </submittedName>
</protein>
<organism evidence="1">
    <name type="scientific">Sulfobacillus thermotolerans</name>
    <dbReference type="NCBI Taxonomy" id="338644"/>
    <lineage>
        <taxon>Bacteria</taxon>
        <taxon>Bacillati</taxon>
        <taxon>Bacillota</taxon>
        <taxon>Clostridia</taxon>
        <taxon>Eubacteriales</taxon>
        <taxon>Clostridiales Family XVII. Incertae Sedis</taxon>
        <taxon>Sulfobacillus</taxon>
    </lineage>
</organism>
<keyword evidence="1" id="KW-0614">Plasmid</keyword>
<dbReference type="EMBL" id="JN119830">
    <property type="protein sequence ID" value="AEP14351.1"/>
    <property type="molecule type" value="Genomic_DNA"/>
</dbReference>